<comment type="caution">
    <text evidence="1">The sequence shown here is derived from an EMBL/GenBank/DDBJ whole genome shotgun (WGS) entry which is preliminary data.</text>
</comment>
<sequence length="127" mass="14429">MEQLLSRLYYDPKTGYINAQALHEKARELDPKITLKNVKDWYATQSEIQRFQEQSSDSMGSKSPRISQTRGKLTLLSGTAATVLVALNAFIRSNKVDIITSDNGSEFMNSKAQQLFKAKKIEHYNNE</sequence>
<dbReference type="SUPFAM" id="SSF53098">
    <property type="entry name" value="Ribonuclease H-like"/>
    <property type="match status" value="1"/>
</dbReference>
<dbReference type="InterPro" id="IPR012337">
    <property type="entry name" value="RNaseH-like_sf"/>
</dbReference>
<dbReference type="InterPro" id="IPR036397">
    <property type="entry name" value="RNaseH_sf"/>
</dbReference>
<dbReference type="Gene3D" id="3.30.420.10">
    <property type="entry name" value="Ribonuclease H-like superfamily/Ribonuclease H"/>
    <property type="match status" value="1"/>
</dbReference>
<accession>A0A9W6U0P1</accession>
<name>A0A9W6U0P1_9STRA</name>
<evidence type="ECO:0000313" key="1">
    <source>
        <dbReference type="EMBL" id="GMF23200.1"/>
    </source>
</evidence>
<organism evidence="1 2">
    <name type="scientific">Phytophthora lilii</name>
    <dbReference type="NCBI Taxonomy" id="2077276"/>
    <lineage>
        <taxon>Eukaryota</taxon>
        <taxon>Sar</taxon>
        <taxon>Stramenopiles</taxon>
        <taxon>Oomycota</taxon>
        <taxon>Peronosporomycetes</taxon>
        <taxon>Peronosporales</taxon>
        <taxon>Peronosporaceae</taxon>
        <taxon>Phytophthora</taxon>
    </lineage>
</organism>
<evidence type="ECO:0000313" key="2">
    <source>
        <dbReference type="Proteomes" id="UP001165083"/>
    </source>
</evidence>
<dbReference type="Proteomes" id="UP001165083">
    <property type="component" value="Unassembled WGS sequence"/>
</dbReference>
<dbReference type="EMBL" id="BSXW01000466">
    <property type="protein sequence ID" value="GMF23200.1"/>
    <property type="molecule type" value="Genomic_DNA"/>
</dbReference>
<dbReference type="AlphaFoldDB" id="A0A9W6U0P1"/>
<gene>
    <name evidence="1" type="ORF">Plil01_000933500</name>
</gene>
<dbReference type="GO" id="GO:0003676">
    <property type="term" value="F:nucleic acid binding"/>
    <property type="evidence" value="ECO:0007669"/>
    <property type="project" value="InterPro"/>
</dbReference>
<proteinExistence type="predicted"/>
<reference evidence="1" key="1">
    <citation type="submission" date="2023-04" db="EMBL/GenBank/DDBJ databases">
        <title>Phytophthora lilii NBRC 32176.</title>
        <authorList>
            <person name="Ichikawa N."/>
            <person name="Sato H."/>
            <person name="Tonouchi N."/>
        </authorList>
    </citation>
    <scope>NUCLEOTIDE SEQUENCE</scope>
    <source>
        <strain evidence="1">NBRC 32176</strain>
    </source>
</reference>
<protein>
    <submittedName>
        <fullName evidence="1">Unnamed protein product</fullName>
    </submittedName>
</protein>
<dbReference type="OrthoDB" id="6621683at2759"/>
<keyword evidence="2" id="KW-1185">Reference proteome</keyword>